<dbReference type="PANTHER" id="PTHR34980">
    <property type="entry name" value="INNER MEMBRANE PROTEIN-RELATED-RELATED"/>
    <property type="match status" value="1"/>
</dbReference>
<name>A0ABX7PK85_9ACTN</name>
<evidence type="ECO:0000313" key="4">
    <source>
        <dbReference type="Proteomes" id="UP000662818"/>
    </source>
</evidence>
<dbReference type="Proteomes" id="UP000662818">
    <property type="component" value="Chromosome"/>
</dbReference>
<feature type="transmembrane region" description="Helical" evidence="2">
    <location>
        <begin position="165"/>
        <end position="187"/>
    </location>
</feature>
<protein>
    <submittedName>
        <fullName evidence="3">DUF805 domain-containing protein</fullName>
    </submittedName>
</protein>
<accession>A0ABX7PK85</accession>
<keyword evidence="2" id="KW-1133">Transmembrane helix</keyword>
<feature type="compositionally biased region" description="Low complexity" evidence="1">
    <location>
        <begin position="40"/>
        <end position="52"/>
    </location>
</feature>
<dbReference type="InterPro" id="IPR008523">
    <property type="entry name" value="DUF805"/>
</dbReference>
<keyword evidence="2" id="KW-0812">Transmembrane</keyword>
<dbReference type="EMBL" id="CP022295">
    <property type="protein sequence ID" value="QSR26132.1"/>
    <property type="molecule type" value="Genomic_DNA"/>
</dbReference>
<evidence type="ECO:0000256" key="2">
    <source>
        <dbReference type="SAM" id="Phobius"/>
    </source>
</evidence>
<sequence>MVSGAPTRLGCCDRPDFGRARPRRISVSYGSPPPPPGNQPPYGGNPYGQQPPYGGGAPFGGPTSGDPGTLDLPYYGIGFGAAVQRAFKKYARFDGRASRSEYWWYALGVGLIGVVLYVLLFIGLAAESTALTLIFGLLFLVYFLATIVPSIAIGVRRLHDGGFSGWMYLLGFIPGCGGIIQLVMMCLPSKPEGAKYDRVGGGQNFGGGGYGNPYGQ</sequence>
<evidence type="ECO:0000313" key="3">
    <source>
        <dbReference type="EMBL" id="QSR26132.1"/>
    </source>
</evidence>
<feature type="transmembrane region" description="Helical" evidence="2">
    <location>
        <begin position="102"/>
        <end position="124"/>
    </location>
</feature>
<gene>
    <name evidence="3" type="ORF">CFH99_10885</name>
</gene>
<proteinExistence type="predicted"/>
<keyword evidence="2" id="KW-0472">Membrane</keyword>
<keyword evidence="4" id="KW-1185">Reference proteome</keyword>
<feature type="region of interest" description="Disordered" evidence="1">
    <location>
        <begin position="1"/>
        <end position="60"/>
    </location>
</feature>
<feature type="transmembrane region" description="Helical" evidence="2">
    <location>
        <begin position="131"/>
        <end position="153"/>
    </location>
</feature>
<reference evidence="3 4" key="1">
    <citation type="submission" date="2017-06" db="EMBL/GenBank/DDBJ databases">
        <title>Complete Genome Sequence of the Soil Carbazole-Degrading Bacterium Nocardioides aromaticivorans IC177.</title>
        <authorList>
            <person name="Vejarano F."/>
            <person name="Suzuki-Minakuchi C."/>
            <person name="Ohtsubo Y."/>
            <person name="Tsuda M."/>
            <person name="Okada K."/>
            <person name="Nojiri H."/>
        </authorList>
    </citation>
    <scope>NUCLEOTIDE SEQUENCE [LARGE SCALE GENOMIC DNA]</scope>
    <source>
        <strain evidence="3 4">IC177</strain>
    </source>
</reference>
<organism evidence="3 4">
    <name type="scientific">Nocardioides aromaticivorans</name>
    <dbReference type="NCBI Taxonomy" id="200618"/>
    <lineage>
        <taxon>Bacteria</taxon>
        <taxon>Bacillati</taxon>
        <taxon>Actinomycetota</taxon>
        <taxon>Actinomycetes</taxon>
        <taxon>Propionibacteriales</taxon>
        <taxon>Nocardioidaceae</taxon>
        <taxon>Nocardioides</taxon>
    </lineage>
</organism>
<dbReference type="PANTHER" id="PTHR34980:SF2">
    <property type="entry name" value="INNER MEMBRANE PROTEIN YHAH-RELATED"/>
    <property type="match status" value="1"/>
</dbReference>
<evidence type="ECO:0000256" key="1">
    <source>
        <dbReference type="SAM" id="MobiDB-lite"/>
    </source>
</evidence>
<dbReference type="Pfam" id="PF05656">
    <property type="entry name" value="DUF805"/>
    <property type="match status" value="1"/>
</dbReference>